<feature type="chain" id="PRO_5009214278" description="NGG1p interacting factor NIF3" evidence="4">
    <location>
        <begin position="34"/>
        <end position="302"/>
    </location>
</feature>
<organism evidence="5 6">
    <name type="scientific">Alteromonas lipolytica</name>
    <dbReference type="NCBI Taxonomy" id="1856405"/>
    <lineage>
        <taxon>Bacteria</taxon>
        <taxon>Pseudomonadati</taxon>
        <taxon>Pseudomonadota</taxon>
        <taxon>Gammaproteobacteria</taxon>
        <taxon>Alteromonadales</taxon>
        <taxon>Alteromonadaceae</taxon>
        <taxon>Alteromonas/Salinimonas group</taxon>
        <taxon>Alteromonas</taxon>
    </lineage>
</organism>
<feature type="binding site" evidence="3">
    <location>
        <position position="268"/>
    </location>
    <ligand>
        <name>a divalent metal cation</name>
        <dbReference type="ChEBI" id="CHEBI:60240"/>
        <label>1</label>
    </ligand>
</feature>
<evidence type="ECO:0000256" key="3">
    <source>
        <dbReference type="PIRSR" id="PIRSR602678-1"/>
    </source>
</evidence>
<comment type="caution">
    <text evidence="5">The sequence shown here is derived from an EMBL/GenBank/DDBJ whole genome shotgun (WGS) entry which is preliminary data.</text>
</comment>
<dbReference type="Gene3D" id="3.40.1390.30">
    <property type="entry name" value="NIF3 (NGG1p interacting factor 3)-like"/>
    <property type="match status" value="1"/>
</dbReference>
<evidence type="ECO:0000256" key="4">
    <source>
        <dbReference type="SAM" id="SignalP"/>
    </source>
</evidence>
<dbReference type="PROSITE" id="PS51318">
    <property type="entry name" value="TAT"/>
    <property type="match status" value="1"/>
</dbReference>
<dbReference type="PANTHER" id="PTHR13799">
    <property type="entry name" value="NGG1 INTERACTING FACTOR 3"/>
    <property type="match status" value="1"/>
</dbReference>
<dbReference type="RefSeq" id="WP_070175354.1">
    <property type="nucleotide sequence ID" value="NZ_BMJR01000006.1"/>
</dbReference>
<reference evidence="5 6" key="1">
    <citation type="submission" date="2016-09" db="EMBL/GenBank/DDBJ databases">
        <title>Alteromonas lipolytica, a new species isolated from sea water.</title>
        <authorList>
            <person name="Wu Y.-H."/>
            <person name="Cheng H."/>
            <person name="Xu X.-W."/>
        </authorList>
    </citation>
    <scope>NUCLEOTIDE SEQUENCE [LARGE SCALE GENOMIC DNA]</scope>
    <source>
        <strain evidence="5 6">JW12</strain>
    </source>
</reference>
<dbReference type="Pfam" id="PF01784">
    <property type="entry name" value="DUF34_NIF3"/>
    <property type="match status" value="1"/>
</dbReference>
<gene>
    <name evidence="5" type="ORF">BFC17_12705</name>
</gene>
<dbReference type="Proteomes" id="UP000176037">
    <property type="component" value="Unassembled WGS sequence"/>
</dbReference>
<feature type="binding site" evidence="3">
    <location>
        <position position="264"/>
    </location>
    <ligand>
        <name>a divalent metal cation</name>
        <dbReference type="ChEBI" id="CHEBI:60240"/>
        <label>1</label>
    </ligand>
</feature>
<feature type="signal peptide" evidence="4">
    <location>
        <begin position="1"/>
        <end position="33"/>
    </location>
</feature>
<evidence type="ECO:0000256" key="2">
    <source>
        <dbReference type="ARBA" id="ARBA00022723"/>
    </source>
</evidence>
<dbReference type="SUPFAM" id="SSF102705">
    <property type="entry name" value="NIF3 (NGG1p interacting factor 3)-like"/>
    <property type="match status" value="1"/>
</dbReference>
<comment type="similarity">
    <text evidence="1">Belongs to the GTP cyclohydrolase I type 2/NIF3 family.</text>
</comment>
<dbReference type="GO" id="GO:0046872">
    <property type="term" value="F:metal ion binding"/>
    <property type="evidence" value="ECO:0007669"/>
    <property type="project" value="UniProtKB-KW"/>
</dbReference>
<evidence type="ECO:0000256" key="1">
    <source>
        <dbReference type="ARBA" id="ARBA00006964"/>
    </source>
</evidence>
<keyword evidence="4" id="KW-0732">Signal</keyword>
<protein>
    <recommendedName>
        <fullName evidence="7">NGG1p interacting factor NIF3</fullName>
    </recommendedName>
</protein>
<proteinExistence type="inferred from homology"/>
<evidence type="ECO:0000313" key="5">
    <source>
        <dbReference type="EMBL" id="OFI35610.1"/>
    </source>
</evidence>
<dbReference type="OrthoDB" id="1116574at2"/>
<dbReference type="InterPro" id="IPR006311">
    <property type="entry name" value="TAT_signal"/>
</dbReference>
<dbReference type="STRING" id="1856405.BFC17_12705"/>
<dbReference type="AlphaFoldDB" id="A0A1E8FI44"/>
<keyword evidence="6" id="KW-1185">Reference proteome</keyword>
<dbReference type="InterPro" id="IPR036069">
    <property type="entry name" value="DUF34/NIF3_sf"/>
</dbReference>
<sequence>MSENTMWPISRRQFLVQSLLSGLLLTAPGLAQASPALTARDIVERIKKACAEQGINWSDKSIDTFKVGNPDTVVTGVISTFSATIDVMRQAVAKGANFIISHEPIFYNHMDDTSALKARQDPVYLAKTGFAEANNLVVWRFHDHFHRLTPEPVTTVLYNRLGWDKFPSQGQGFSRSFEHPEVTLKELADIFARQFPSGSVRFVGDPSQKISRVSLTSHSISGVINTFKLSDAGVSAEVREWDSVEYTRDANELGLNKGLVLIAHERGEQFGMKYIVPWLSSIVTELPVTFINSQEPFRTIKV</sequence>
<dbReference type="InterPro" id="IPR002678">
    <property type="entry name" value="DUF34/NIF3"/>
</dbReference>
<accession>A0A1E8FI44</accession>
<evidence type="ECO:0000313" key="6">
    <source>
        <dbReference type="Proteomes" id="UP000176037"/>
    </source>
</evidence>
<name>A0A1E8FI44_9ALTE</name>
<feature type="binding site" evidence="3">
    <location>
        <position position="102"/>
    </location>
    <ligand>
        <name>a divalent metal cation</name>
        <dbReference type="ChEBI" id="CHEBI:60240"/>
        <label>1</label>
    </ligand>
</feature>
<keyword evidence="2 3" id="KW-0479">Metal-binding</keyword>
<dbReference type="PANTHER" id="PTHR13799:SF14">
    <property type="entry name" value="GTP CYCLOHYDROLASE 1 TYPE 2 HOMOLOG"/>
    <property type="match status" value="1"/>
</dbReference>
<evidence type="ECO:0008006" key="7">
    <source>
        <dbReference type="Google" id="ProtNLM"/>
    </source>
</evidence>
<dbReference type="GO" id="GO:0005737">
    <property type="term" value="C:cytoplasm"/>
    <property type="evidence" value="ECO:0007669"/>
    <property type="project" value="TreeGrafter"/>
</dbReference>
<dbReference type="EMBL" id="MJIC01000009">
    <property type="protein sequence ID" value="OFI35610.1"/>
    <property type="molecule type" value="Genomic_DNA"/>
</dbReference>